<dbReference type="EMBL" id="AUZM01000024">
    <property type="protein sequence ID" value="ERT07191.1"/>
    <property type="molecule type" value="Genomic_DNA"/>
</dbReference>
<evidence type="ECO:0000313" key="2">
    <source>
        <dbReference type="EMBL" id="ERT07191.1"/>
    </source>
</evidence>
<name>U7QL94_9CYAN</name>
<gene>
    <name evidence="2" type="ORF">M595_2841</name>
</gene>
<protein>
    <submittedName>
        <fullName evidence="2">Putative membrane protein</fullName>
    </submittedName>
</protein>
<organism evidence="2 3">
    <name type="scientific">Lyngbya aestuarii BL J</name>
    <dbReference type="NCBI Taxonomy" id="1348334"/>
    <lineage>
        <taxon>Bacteria</taxon>
        <taxon>Bacillati</taxon>
        <taxon>Cyanobacteriota</taxon>
        <taxon>Cyanophyceae</taxon>
        <taxon>Oscillatoriophycideae</taxon>
        <taxon>Oscillatoriales</taxon>
        <taxon>Microcoleaceae</taxon>
        <taxon>Lyngbya</taxon>
    </lineage>
</organism>
<keyword evidence="1" id="KW-0812">Transmembrane</keyword>
<keyword evidence="1" id="KW-0472">Membrane</keyword>
<proteinExistence type="predicted"/>
<feature type="transmembrane region" description="Helical" evidence="1">
    <location>
        <begin position="20"/>
        <end position="42"/>
    </location>
</feature>
<evidence type="ECO:0000313" key="3">
    <source>
        <dbReference type="Proteomes" id="UP000017127"/>
    </source>
</evidence>
<comment type="caution">
    <text evidence="2">The sequence shown here is derived from an EMBL/GenBank/DDBJ whole genome shotgun (WGS) entry which is preliminary data.</text>
</comment>
<dbReference type="AlphaFoldDB" id="U7QL94"/>
<accession>U7QL94</accession>
<evidence type="ECO:0000256" key="1">
    <source>
        <dbReference type="SAM" id="Phobius"/>
    </source>
</evidence>
<dbReference type="Proteomes" id="UP000017127">
    <property type="component" value="Unassembled WGS sequence"/>
</dbReference>
<sequence length="43" mass="4829">MLCWEDEGSREDCEIGESWLVGFALFFGVMGGGLMSEMIGYFQ</sequence>
<reference evidence="2 3" key="1">
    <citation type="journal article" date="2013" name="Front. Microbiol.">
        <title>Comparative genomic analyses of the cyanobacterium, Lyngbya aestuarii BL J, a powerful hydrogen producer.</title>
        <authorList>
            <person name="Kothari A."/>
            <person name="Vaughn M."/>
            <person name="Garcia-Pichel F."/>
        </authorList>
    </citation>
    <scope>NUCLEOTIDE SEQUENCE [LARGE SCALE GENOMIC DNA]</scope>
    <source>
        <strain evidence="2 3">BL J</strain>
    </source>
</reference>
<keyword evidence="3" id="KW-1185">Reference proteome</keyword>
<keyword evidence="1" id="KW-1133">Transmembrane helix</keyword>